<name>A0AAD8KNQ2_TARER</name>
<dbReference type="EMBL" id="JAUHHV010000005">
    <property type="protein sequence ID" value="KAK1422950.1"/>
    <property type="molecule type" value="Genomic_DNA"/>
</dbReference>
<dbReference type="Proteomes" id="UP001229421">
    <property type="component" value="Unassembled WGS sequence"/>
</dbReference>
<protein>
    <submittedName>
        <fullName evidence="2">Uncharacterized protein</fullName>
    </submittedName>
</protein>
<dbReference type="AlphaFoldDB" id="A0AAD8KNQ2"/>
<feature type="signal peptide" evidence="1">
    <location>
        <begin position="1"/>
        <end position="21"/>
    </location>
</feature>
<gene>
    <name evidence="2" type="ORF">QVD17_18240</name>
</gene>
<keyword evidence="3" id="KW-1185">Reference proteome</keyword>
<feature type="chain" id="PRO_5042083329" evidence="1">
    <location>
        <begin position="22"/>
        <end position="204"/>
    </location>
</feature>
<proteinExistence type="predicted"/>
<evidence type="ECO:0000313" key="3">
    <source>
        <dbReference type="Proteomes" id="UP001229421"/>
    </source>
</evidence>
<comment type="caution">
    <text evidence="2">The sequence shown here is derived from an EMBL/GenBank/DDBJ whole genome shotgun (WGS) entry which is preliminary data.</text>
</comment>
<keyword evidence="1" id="KW-0732">Signal</keyword>
<evidence type="ECO:0000256" key="1">
    <source>
        <dbReference type="SAM" id="SignalP"/>
    </source>
</evidence>
<sequence>MGMFLFNLLMVGTLEPHWTETDRSQLELCLDDEALKQQCSLARSLASGLRIKRLNSKKLWDLLIYLHGLALPSLGCQSYDKQYSEFQYPIQLLIGSNVQKGDWQETKARKEVADETQTTLATSSTTLRMSYFDAKWSFIIAQKIVIFMSYICSSKTLNKEMIIFHYIFKFFSNVVTISITMCYAFKCSPSENEFNVVKLSILSA</sequence>
<accession>A0AAD8KNQ2</accession>
<organism evidence="2 3">
    <name type="scientific">Tagetes erecta</name>
    <name type="common">African marigold</name>
    <dbReference type="NCBI Taxonomy" id="13708"/>
    <lineage>
        <taxon>Eukaryota</taxon>
        <taxon>Viridiplantae</taxon>
        <taxon>Streptophyta</taxon>
        <taxon>Embryophyta</taxon>
        <taxon>Tracheophyta</taxon>
        <taxon>Spermatophyta</taxon>
        <taxon>Magnoliopsida</taxon>
        <taxon>eudicotyledons</taxon>
        <taxon>Gunneridae</taxon>
        <taxon>Pentapetalae</taxon>
        <taxon>asterids</taxon>
        <taxon>campanulids</taxon>
        <taxon>Asterales</taxon>
        <taxon>Asteraceae</taxon>
        <taxon>Asteroideae</taxon>
        <taxon>Heliantheae alliance</taxon>
        <taxon>Tageteae</taxon>
        <taxon>Tagetes</taxon>
    </lineage>
</organism>
<reference evidence="2" key="1">
    <citation type="journal article" date="2023" name="bioRxiv">
        <title>Improved chromosome-level genome assembly for marigold (Tagetes erecta).</title>
        <authorList>
            <person name="Jiang F."/>
            <person name="Yuan L."/>
            <person name="Wang S."/>
            <person name="Wang H."/>
            <person name="Xu D."/>
            <person name="Wang A."/>
            <person name="Fan W."/>
        </authorList>
    </citation>
    <scope>NUCLEOTIDE SEQUENCE</scope>
    <source>
        <strain evidence="2">WSJ</strain>
        <tissue evidence="2">Leaf</tissue>
    </source>
</reference>
<evidence type="ECO:0000313" key="2">
    <source>
        <dbReference type="EMBL" id="KAK1422950.1"/>
    </source>
</evidence>